<evidence type="ECO:0000313" key="2">
    <source>
        <dbReference type="Proteomes" id="UP001604277"/>
    </source>
</evidence>
<gene>
    <name evidence="1" type="ORF">Fot_25183</name>
</gene>
<name>A0ABD1U8E8_9LAMI</name>
<dbReference type="PANTHER" id="PTHR46354">
    <property type="entry name" value="DOG1 DOMAIN-CONTAINING PROTEIN"/>
    <property type="match status" value="1"/>
</dbReference>
<proteinExistence type="predicted"/>
<dbReference type="AlphaFoldDB" id="A0ABD1U8E8"/>
<keyword evidence="2" id="KW-1185">Reference proteome</keyword>
<dbReference type="PANTHER" id="PTHR46354:SF4">
    <property type="entry name" value="PROTEIN DOG1-LIKE 3"/>
    <property type="match status" value="1"/>
</dbReference>
<dbReference type="Proteomes" id="UP001604277">
    <property type="component" value="Unassembled WGS sequence"/>
</dbReference>
<dbReference type="InterPro" id="IPR051886">
    <property type="entry name" value="Seed_Dev/Stress_Resp_Reg"/>
</dbReference>
<protein>
    <submittedName>
        <fullName evidence="1">Protein DOG1-like 3</fullName>
    </submittedName>
</protein>
<evidence type="ECO:0000313" key="1">
    <source>
        <dbReference type="EMBL" id="KAL2521260.1"/>
    </source>
</evidence>
<reference evidence="2" key="1">
    <citation type="submission" date="2024-07" db="EMBL/GenBank/DDBJ databases">
        <title>Two chromosome-level genome assemblies of Korean endemic species Abeliophyllum distichum and Forsythia ovata (Oleaceae).</title>
        <authorList>
            <person name="Jang H."/>
        </authorList>
    </citation>
    <scope>NUCLEOTIDE SEQUENCE [LARGE SCALE GENOMIC DNA]</scope>
</reference>
<comment type="caution">
    <text evidence="1">The sequence shown here is derived from an EMBL/GenBank/DDBJ whole genome shotgun (WGS) entry which is preliminary data.</text>
</comment>
<sequence length="117" mass="12936">MTFHLLYSKSGMQLEARLDELIRGLSTGDLGDLSPCQLQQVNELHKNTIKKEKDSTEKYAKLQETVADTSMVELSHAATELMREEAGGCCRGGQPIRGNSGFEEGRISRSYAKGLMI</sequence>
<organism evidence="1 2">
    <name type="scientific">Forsythia ovata</name>
    <dbReference type="NCBI Taxonomy" id="205694"/>
    <lineage>
        <taxon>Eukaryota</taxon>
        <taxon>Viridiplantae</taxon>
        <taxon>Streptophyta</taxon>
        <taxon>Embryophyta</taxon>
        <taxon>Tracheophyta</taxon>
        <taxon>Spermatophyta</taxon>
        <taxon>Magnoliopsida</taxon>
        <taxon>eudicotyledons</taxon>
        <taxon>Gunneridae</taxon>
        <taxon>Pentapetalae</taxon>
        <taxon>asterids</taxon>
        <taxon>lamiids</taxon>
        <taxon>Lamiales</taxon>
        <taxon>Oleaceae</taxon>
        <taxon>Forsythieae</taxon>
        <taxon>Forsythia</taxon>
    </lineage>
</organism>
<dbReference type="EMBL" id="JBFOLJ010000007">
    <property type="protein sequence ID" value="KAL2521260.1"/>
    <property type="molecule type" value="Genomic_DNA"/>
</dbReference>
<accession>A0ABD1U8E8</accession>